<evidence type="ECO:0000313" key="2">
    <source>
        <dbReference type="EMBL" id="TGN12241.1"/>
    </source>
</evidence>
<feature type="domain" description="Sugar 3,4-ketoisomerase QdtA cupin" evidence="1">
    <location>
        <begin position="7"/>
        <end position="136"/>
    </location>
</feature>
<dbReference type="Gene3D" id="2.60.120.10">
    <property type="entry name" value="Jelly Rolls"/>
    <property type="match status" value="1"/>
</dbReference>
<comment type="caution">
    <text evidence="2">The sequence shown here is derived from an EMBL/GenBank/DDBJ whole genome shotgun (WGS) entry which is preliminary data.</text>
</comment>
<dbReference type="OrthoDB" id="9795513at2"/>
<reference evidence="2" key="1">
    <citation type="journal article" date="2019" name="PLoS Negl. Trop. Dis.">
        <title>Revisiting the worldwide diversity of Leptospira species in the environment.</title>
        <authorList>
            <person name="Vincent A.T."/>
            <person name="Schiettekatte O."/>
            <person name="Bourhy P."/>
            <person name="Veyrier F.J."/>
            <person name="Picardeau M."/>
        </authorList>
    </citation>
    <scope>NUCLEOTIDE SEQUENCE [LARGE SCALE GENOMIC DNA]</scope>
    <source>
        <strain evidence="2">201601109</strain>
    </source>
</reference>
<dbReference type="Pfam" id="PF05523">
    <property type="entry name" value="FdtA"/>
    <property type="match status" value="1"/>
</dbReference>
<protein>
    <submittedName>
        <fullName evidence="2">WxcM-like domain-containing protein</fullName>
    </submittedName>
</protein>
<dbReference type="Proteomes" id="UP000297649">
    <property type="component" value="Unassembled WGS sequence"/>
</dbReference>
<dbReference type="InterPro" id="IPR014710">
    <property type="entry name" value="RmlC-like_jellyroll"/>
</dbReference>
<accession>A0A6H3NKA3</accession>
<dbReference type="InterPro" id="IPR011051">
    <property type="entry name" value="RmlC_Cupin_sf"/>
</dbReference>
<keyword evidence="3" id="KW-1185">Reference proteome</keyword>
<dbReference type="AlphaFoldDB" id="A0A6H3NKA3"/>
<dbReference type="CDD" id="cd20292">
    <property type="entry name" value="cupin_QdtA-like"/>
    <property type="match status" value="1"/>
</dbReference>
<evidence type="ECO:0000259" key="1">
    <source>
        <dbReference type="Pfam" id="PF05523"/>
    </source>
</evidence>
<gene>
    <name evidence="2" type="ORF">EHR08_12695</name>
</gene>
<dbReference type="SUPFAM" id="SSF51182">
    <property type="entry name" value="RmlC-like cupins"/>
    <property type="match status" value="1"/>
</dbReference>
<dbReference type="RefSeq" id="WP_135746436.1">
    <property type="nucleotide sequence ID" value="NZ_JAIZBI010000002.1"/>
</dbReference>
<organism evidence="2 3">
    <name type="scientific">Leptospira bandrabouensis</name>
    <dbReference type="NCBI Taxonomy" id="2484903"/>
    <lineage>
        <taxon>Bacteria</taxon>
        <taxon>Pseudomonadati</taxon>
        <taxon>Spirochaetota</taxon>
        <taxon>Spirochaetia</taxon>
        <taxon>Leptospirales</taxon>
        <taxon>Leptospiraceae</taxon>
        <taxon>Leptospira</taxon>
    </lineage>
</organism>
<name>A0A6H3NKA3_9LEPT</name>
<dbReference type="EMBL" id="RQHU01000019">
    <property type="protein sequence ID" value="TGN12241.1"/>
    <property type="molecule type" value="Genomic_DNA"/>
</dbReference>
<proteinExistence type="predicted"/>
<sequence length="140" mass="16053">MQLYVKNSSIITLPKIKDNRDGNLIIANSLKEIPFEIKRVYYINQLENSVSVRGKHAHKECEQVIFCINGSFLLGLDDGTTQQKILMNQDNVGVLLGKMLWHTMEDFSPGCVLLVLASDYYDESDYIRDYEEFIKLSAKT</sequence>
<dbReference type="InterPro" id="IPR008894">
    <property type="entry name" value="QdtA_cupin_dom"/>
</dbReference>
<evidence type="ECO:0000313" key="3">
    <source>
        <dbReference type="Proteomes" id="UP000297649"/>
    </source>
</evidence>